<name>A0AAJ8E1W2_ASPNG</name>
<evidence type="ECO:0000313" key="1">
    <source>
        <dbReference type="RefSeq" id="XP_059604355.1"/>
    </source>
</evidence>
<sequence>MEKFIPAVRLTDATIRQSTWGIVVHGVQVKSIDFTRPEGASKALLTDNAYRWDDDAQISHVGWLTASPQGPQGQKSSAIVVEFTPPVPVCGLIDHGAPDHATTGFGINMRYGGWALVAKAASP</sequence>
<proteinExistence type="predicted"/>
<reference evidence="1" key="1">
    <citation type="submission" date="2025-02" db="EMBL/GenBank/DDBJ databases">
        <authorList>
            <consortium name="NCBI Genome Project"/>
        </authorList>
    </citation>
    <scope>NUCLEOTIDE SEQUENCE</scope>
</reference>
<gene>
    <name evidence="1" type="ORF">An11g08420</name>
</gene>
<dbReference type="RefSeq" id="XP_059604355.1">
    <property type="nucleotide sequence ID" value="XM_059750452.1"/>
</dbReference>
<dbReference type="GeneID" id="84592376"/>
<accession>A0AAJ8E1W2</accession>
<organism evidence="1">
    <name type="scientific">Aspergillus niger</name>
    <dbReference type="NCBI Taxonomy" id="5061"/>
    <lineage>
        <taxon>Eukaryota</taxon>
        <taxon>Fungi</taxon>
        <taxon>Dikarya</taxon>
        <taxon>Ascomycota</taxon>
        <taxon>Pezizomycotina</taxon>
        <taxon>Eurotiomycetes</taxon>
        <taxon>Eurotiomycetidae</taxon>
        <taxon>Eurotiales</taxon>
        <taxon>Aspergillaceae</taxon>
        <taxon>Aspergillus</taxon>
        <taxon>Aspergillus subgen. Circumdati</taxon>
    </lineage>
</organism>
<dbReference type="KEGG" id="ang:An11g08420"/>
<reference evidence="1" key="2">
    <citation type="submission" date="2025-08" db="UniProtKB">
        <authorList>
            <consortium name="RefSeq"/>
        </authorList>
    </citation>
    <scope>IDENTIFICATION</scope>
</reference>
<dbReference type="VEuPathDB" id="FungiDB:An11g08420"/>
<dbReference type="AlphaFoldDB" id="A0AAJ8E1W2"/>
<protein>
    <submittedName>
        <fullName evidence="1">Uncharacterized protein</fullName>
    </submittedName>
</protein>